<organism evidence="1">
    <name type="scientific">Arundo donax</name>
    <name type="common">Giant reed</name>
    <name type="synonym">Donax arundinaceus</name>
    <dbReference type="NCBI Taxonomy" id="35708"/>
    <lineage>
        <taxon>Eukaryota</taxon>
        <taxon>Viridiplantae</taxon>
        <taxon>Streptophyta</taxon>
        <taxon>Embryophyta</taxon>
        <taxon>Tracheophyta</taxon>
        <taxon>Spermatophyta</taxon>
        <taxon>Magnoliopsida</taxon>
        <taxon>Liliopsida</taxon>
        <taxon>Poales</taxon>
        <taxon>Poaceae</taxon>
        <taxon>PACMAD clade</taxon>
        <taxon>Arundinoideae</taxon>
        <taxon>Arundineae</taxon>
        <taxon>Arundo</taxon>
    </lineage>
</organism>
<name>A0A0A8Z538_ARUDO</name>
<accession>A0A0A8Z538</accession>
<reference evidence="1" key="2">
    <citation type="journal article" date="2015" name="Data Brief">
        <title>Shoot transcriptome of the giant reed, Arundo donax.</title>
        <authorList>
            <person name="Barrero R.A."/>
            <person name="Guerrero F.D."/>
            <person name="Moolhuijzen P."/>
            <person name="Goolsby J.A."/>
            <person name="Tidwell J."/>
            <person name="Bellgard S.E."/>
            <person name="Bellgard M.I."/>
        </authorList>
    </citation>
    <scope>NUCLEOTIDE SEQUENCE</scope>
    <source>
        <tissue evidence="1">Shoot tissue taken approximately 20 cm above the soil surface</tissue>
    </source>
</reference>
<protein>
    <submittedName>
        <fullName evidence="1">Uncharacterized protein</fullName>
    </submittedName>
</protein>
<proteinExistence type="predicted"/>
<reference evidence="1" key="1">
    <citation type="submission" date="2014-09" db="EMBL/GenBank/DDBJ databases">
        <authorList>
            <person name="Magalhaes I.L.F."/>
            <person name="Oliveira U."/>
            <person name="Santos F.R."/>
            <person name="Vidigal T.H.D.A."/>
            <person name="Brescovit A.D."/>
            <person name="Santos A.J."/>
        </authorList>
    </citation>
    <scope>NUCLEOTIDE SEQUENCE</scope>
    <source>
        <tissue evidence="1">Shoot tissue taken approximately 20 cm above the soil surface</tissue>
    </source>
</reference>
<dbReference type="AlphaFoldDB" id="A0A0A8Z538"/>
<evidence type="ECO:0000313" key="1">
    <source>
        <dbReference type="EMBL" id="JAD33911.1"/>
    </source>
</evidence>
<sequence>MLHFLPTKQEETRILPSICKILIQGIKH</sequence>
<dbReference type="EMBL" id="GBRH01263984">
    <property type="protein sequence ID" value="JAD33911.1"/>
    <property type="molecule type" value="Transcribed_RNA"/>
</dbReference>